<organism evidence="1 2">
    <name type="scientific">Candidatus Clostridium eludens</name>
    <dbReference type="NCBI Taxonomy" id="3381663"/>
    <lineage>
        <taxon>Bacteria</taxon>
        <taxon>Bacillati</taxon>
        <taxon>Bacillota</taxon>
        <taxon>Clostridia</taxon>
        <taxon>Eubacteriales</taxon>
        <taxon>Clostridiaceae</taxon>
        <taxon>Clostridium</taxon>
    </lineage>
</organism>
<keyword evidence="2" id="KW-1185">Reference proteome</keyword>
<sequence length="99" mass="11392">MNKEDLKAIRDLLRDELKAELDPMKTQLDGLQSQVQENTQILKALEHSAEVNKAEHDKMSNNIAHMEGHLKNIDESVDVMKEVLGRHEIDITILKRRPV</sequence>
<comment type="caution">
    <text evidence="1">The sequence shown here is derived from an EMBL/GenBank/DDBJ whole genome shotgun (WGS) entry which is preliminary data.</text>
</comment>
<protein>
    <submittedName>
        <fullName evidence="1">Uncharacterized protein</fullName>
    </submittedName>
</protein>
<dbReference type="SUPFAM" id="SSF57997">
    <property type="entry name" value="Tropomyosin"/>
    <property type="match status" value="1"/>
</dbReference>
<dbReference type="Gene3D" id="1.20.5.300">
    <property type="match status" value="1"/>
</dbReference>
<evidence type="ECO:0000313" key="1">
    <source>
        <dbReference type="EMBL" id="MFL0198145.1"/>
    </source>
</evidence>
<dbReference type="Proteomes" id="UP001623660">
    <property type="component" value="Unassembled WGS sequence"/>
</dbReference>
<proteinExistence type="predicted"/>
<gene>
    <name evidence="1" type="ORF">ACJDU8_21635</name>
</gene>
<evidence type="ECO:0000313" key="2">
    <source>
        <dbReference type="Proteomes" id="UP001623660"/>
    </source>
</evidence>
<name>A0ABW8SQ09_9CLOT</name>
<accession>A0ABW8SQ09</accession>
<reference evidence="1 2" key="1">
    <citation type="submission" date="2024-11" db="EMBL/GenBank/DDBJ databases">
        <authorList>
            <person name="Heng Y.C."/>
            <person name="Lim A.C.H."/>
            <person name="Lee J.K.Y."/>
            <person name="Kittelmann S."/>
        </authorList>
    </citation>
    <scope>NUCLEOTIDE SEQUENCE [LARGE SCALE GENOMIC DNA]</scope>
    <source>
        <strain evidence="1 2">WILCCON 0269</strain>
    </source>
</reference>
<dbReference type="EMBL" id="JBJHZX010000048">
    <property type="protein sequence ID" value="MFL0198145.1"/>
    <property type="molecule type" value="Genomic_DNA"/>
</dbReference>
<dbReference type="RefSeq" id="WP_406794253.1">
    <property type="nucleotide sequence ID" value="NZ_JBJHZX010000048.1"/>
</dbReference>